<dbReference type="Pfam" id="PF01381">
    <property type="entry name" value="HTH_3"/>
    <property type="match status" value="1"/>
</dbReference>
<dbReference type="AlphaFoldDB" id="A0A432LLY3"/>
<dbReference type="Proteomes" id="UP000278983">
    <property type="component" value="Unassembled WGS sequence"/>
</dbReference>
<keyword evidence="3" id="KW-1185">Reference proteome</keyword>
<dbReference type="CDD" id="cd00093">
    <property type="entry name" value="HTH_XRE"/>
    <property type="match status" value="1"/>
</dbReference>
<sequence length="118" mass="13292">MENNLSLSVRMLCRKQGITMRQLAEKMQIAPESLSRAINGNPQLSTIQSIASNLNVEVADLFNNSLDQNDLTAIVVFRGETLVTDNINSLIDFTNEIRITLKNEEITEHDFNGKYHAK</sequence>
<accession>A0A432LLY3</accession>
<name>A0A432LLY3_9BACT</name>
<dbReference type="OrthoDB" id="1004171at2"/>
<dbReference type="PROSITE" id="PS50943">
    <property type="entry name" value="HTH_CROC1"/>
    <property type="match status" value="1"/>
</dbReference>
<evidence type="ECO:0000313" key="3">
    <source>
        <dbReference type="Proteomes" id="UP000278983"/>
    </source>
</evidence>
<proteinExistence type="predicted"/>
<dbReference type="RefSeq" id="WP_126678933.1">
    <property type="nucleotide sequence ID" value="NZ_RYYU01000001.1"/>
</dbReference>
<gene>
    <name evidence="2" type="ORF">EHV08_08705</name>
</gene>
<dbReference type="InterPro" id="IPR001387">
    <property type="entry name" value="Cro/C1-type_HTH"/>
</dbReference>
<evidence type="ECO:0000259" key="1">
    <source>
        <dbReference type="PROSITE" id="PS50943"/>
    </source>
</evidence>
<dbReference type="SMART" id="SM00530">
    <property type="entry name" value="HTH_XRE"/>
    <property type="match status" value="1"/>
</dbReference>
<dbReference type="SUPFAM" id="SSF47413">
    <property type="entry name" value="lambda repressor-like DNA-binding domains"/>
    <property type="match status" value="1"/>
</dbReference>
<comment type="caution">
    <text evidence="2">The sequence shown here is derived from an EMBL/GenBank/DDBJ whole genome shotgun (WGS) entry which is preliminary data.</text>
</comment>
<evidence type="ECO:0000313" key="2">
    <source>
        <dbReference type="EMBL" id="RUL59830.1"/>
    </source>
</evidence>
<reference evidence="2 3" key="1">
    <citation type="submission" date="2018-12" db="EMBL/GenBank/DDBJ databases">
        <title>Genome sequencing of Prevotella sp. KCOM 3155 (= JS262).</title>
        <authorList>
            <person name="Kook J.-K."/>
            <person name="Park S.-N."/>
            <person name="Lim Y.K."/>
        </authorList>
    </citation>
    <scope>NUCLEOTIDE SEQUENCE [LARGE SCALE GENOMIC DNA]</scope>
    <source>
        <strain evidence="2 3">KCOM 3155</strain>
    </source>
</reference>
<protein>
    <submittedName>
        <fullName evidence="2">XRE family transcriptional regulator</fullName>
    </submittedName>
</protein>
<organism evidence="2 3">
    <name type="scientific">Prevotella koreensis</name>
    <dbReference type="NCBI Taxonomy" id="2490854"/>
    <lineage>
        <taxon>Bacteria</taxon>
        <taxon>Pseudomonadati</taxon>
        <taxon>Bacteroidota</taxon>
        <taxon>Bacteroidia</taxon>
        <taxon>Bacteroidales</taxon>
        <taxon>Prevotellaceae</taxon>
        <taxon>Prevotella</taxon>
    </lineage>
</organism>
<feature type="domain" description="HTH cro/C1-type" evidence="1">
    <location>
        <begin position="9"/>
        <end position="61"/>
    </location>
</feature>
<dbReference type="EMBL" id="RYYU01000001">
    <property type="protein sequence ID" value="RUL59830.1"/>
    <property type="molecule type" value="Genomic_DNA"/>
</dbReference>
<dbReference type="Gene3D" id="1.10.260.40">
    <property type="entry name" value="lambda repressor-like DNA-binding domains"/>
    <property type="match status" value="1"/>
</dbReference>
<dbReference type="GO" id="GO:0003677">
    <property type="term" value="F:DNA binding"/>
    <property type="evidence" value="ECO:0007669"/>
    <property type="project" value="InterPro"/>
</dbReference>
<dbReference type="InterPro" id="IPR010982">
    <property type="entry name" value="Lambda_DNA-bd_dom_sf"/>
</dbReference>